<feature type="domain" description="Xylose isomerase-like TIM barrel" evidence="2">
    <location>
        <begin position="53"/>
        <end position="265"/>
    </location>
</feature>
<dbReference type="InterPro" id="IPR013022">
    <property type="entry name" value="Xyl_isomerase-like_TIM-brl"/>
</dbReference>
<sequence>MKYQNFQIINKEIKEEFIKQKKIQDIKLFKNRLKLSWSNWGFGVESLEDTAKRLNKFGIRYIELHGNRYGADLGYKTIEVKEIMSRYQLEVAGICGMFTAESELSSNSPIVRQRVIDYIRRNLELGYELGAKYFLVAPGAIGRPIPYDNMEFYRSVETLQIVADEFIKSGIRGAVEPIRSAEVSFCHTFQDAKEYIASVNSPGIKHINGDVYHMLCEESHIGKAILDAEGMLTNLHLADTNRGALGEGSLDLDTIIMALYIIGYNNDESAFVTPEPLGPGGDPYPAMYEKPDKNKLDNLVKQTANYFREREEEVLSQ</sequence>
<evidence type="ECO:0000256" key="1">
    <source>
        <dbReference type="ARBA" id="ARBA00023235"/>
    </source>
</evidence>
<dbReference type="InterPro" id="IPR036237">
    <property type="entry name" value="Xyl_isomerase-like_sf"/>
</dbReference>
<comment type="caution">
    <text evidence="3">The sequence shown here is derived from an EMBL/GenBank/DDBJ whole genome shotgun (WGS) entry which is preliminary data.</text>
</comment>
<dbReference type="PANTHER" id="PTHR43489">
    <property type="entry name" value="ISOMERASE"/>
    <property type="match status" value="1"/>
</dbReference>
<proteinExistence type="predicted"/>
<dbReference type="GO" id="GO:0016853">
    <property type="term" value="F:isomerase activity"/>
    <property type="evidence" value="ECO:0007669"/>
    <property type="project" value="UniProtKB-KW"/>
</dbReference>
<gene>
    <name evidence="3" type="ORF">S01H4_00851</name>
</gene>
<dbReference type="Gene3D" id="3.20.20.150">
    <property type="entry name" value="Divalent-metal-dependent TIM barrel enzymes"/>
    <property type="match status" value="1"/>
</dbReference>
<dbReference type="InterPro" id="IPR050417">
    <property type="entry name" value="Sugar_Epim/Isomerase"/>
</dbReference>
<dbReference type="SUPFAM" id="SSF51658">
    <property type="entry name" value="Xylose isomerase-like"/>
    <property type="match status" value="1"/>
</dbReference>
<evidence type="ECO:0000259" key="2">
    <source>
        <dbReference type="Pfam" id="PF01261"/>
    </source>
</evidence>
<dbReference type="EMBL" id="BART01000133">
    <property type="protein sequence ID" value="GAG65415.1"/>
    <property type="molecule type" value="Genomic_DNA"/>
</dbReference>
<name>X0Z7N3_9ZZZZ</name>
<dbReference type="PANTHER" id="PTHR43489:SF7">
    <property type="entry name" value="3-DEHYDRO-D-GULOSIDE 4-EPIMERASE-RELATED"/>
    <property type="match status" value="1"/>
</dbReference>
<organism evidence="3">
    <name type="scientific">marine sediment metagenome</name>
    <dbReference type="NCBI Taxonomy" id="412755"/>
    <lineage>
        <taxon>unclassified sequences</taxon>
        <taxon>metagenomes</taxon>
        <taxon>ecological metagenomes</taxon>
    </lineage>
</organism>
<reference evidence="3" key="1">
    <citation type="journal article" date="2014" name="Front. Microbiol.">
        <title>High frequency of phylogenetically diverse reductive dehalogenase-homologous genes in deep subseafloor sedimentary metagenomes.</title>
        <authorList>
            <person name="Kawai M."/>
            <person name="Futagami T."/>
            <person name="Toyoda A."/>
            <person name="Takaki Y."/>
            <person name="Nishi S."/>
            <person name="Hori S."/>
            <person name="Arai W."/>
            <person name="Tsubouchi T."/>
            <person name="Morono Y."/>
            <person name="Uchiyama I."/>
            <person name="Ito T."/>
            <person name="Fujiyama A."/>
            <person name="Inagaki F."/>
            <person name="Takami H."/>
        </authorList>
    </citation>
    <scope>NUCLEOTIDE SEQUENCE</scope>
    <source>
        <strain evidence="3">Expedition CK06-06</strain>
    </source>
</reference>
<protein>
    <recommendedName>
        <fullName evidence="2">Xylose isomerase-like TIM barrel domain-containing protein</fullName>
    </recommendedName>
</protein>
<evidence type="ECO:0000313" key="3">
    <source>
        <dbReference type="EMBL" id="GAG65415.1"/>
    </source>
</evidence>
<dbReference type="Pfam" id="PF01261">
    <property type="entry name" value="AP_endonuc_2"/>
    <property type="match status" value="1"/>
</dbReference>
<keyword evidence="1" id="KW-0413">Isomerase</keyword>
<dbReference type="AlphaFoldDB" id="X0Z7N3"/>
<accession>X0Z7N3</accession>